<reference evidence="2 3" key="1">
    <citation type="journal article" date="2018" name="PLoS Genet.">
        <title>Population sequencing reveals clonal diversity and ancestral inbreeding in the grapevine cultivar Chardonnay.</title>
        <authorList>
            <person name="Roach M.J."/>
            <person name="Johnson D.L."/>
            <person name="Bohlmann J."/>
            <person name="van Vuuren H.J."/>
            <person name="Jones S.J."/>
            <person name="Pretorius I.S."/>
            <person name="Schmidt S.A."/>
            <person name="Borneman A.R."/>
        </authorList>
    </citation>
    <scope>NUCLEOTIDE SEQUENCE [LARGE SCALE GENOMIC DNA]</scope>
    <source>
        <strain evidence="3">cv. Chardonnay</strain>
        <tissue evidence="2">Leaf</tissue>
    </source>
</reference>
<sequence length="157" mass="17504">MSDELASTLASIQEFIAGVNRRLDQIESSRQDPHPAGMVTDETVPHASQIAQTRLPRVSLGTPFHLAYHYETILPPIVIVQSRDLKAVELDVDRFIKDMESVMRRPVHEDVTADVDSEGGPSSDMDFDESEGDNNVAYPYEDKRCAKAWCYCSGHAP</sequence>
<accession>A0A438H4S2</accession>
<dbReference type="Proteomes" id="UP000288805">
    <property type="component" value="Unassembled WGS sequence"/>
</dbReference>
<feature type="region of interest" description="Disordered" evidence="1">
    <location>
        <begin position="107"/>
        <end position="134"/>
    </location>
</feature>
<dbReference type="AlphaFoldDB" id="A0A438H4S2"/>
<name>A0A438H4S2_VITVI</name>
<dbReference type="EMBL" id="QGNW01000281">
    <property type="protein sequence ID" value="RVW79452.1"/>
    <property type="molecule type" value="Genomic_DNA"/>
</dbReference>
<evidence type="ECO:0000313" key="3">
    <source>
        <dbReference type="Proteomes" id="UP000288805"/>
    </source>
</evidence>
<comment type="caution">
    <text evidence="2">The sequence shown here is derived from an EMBL/GenBank/DDBJ whole genome shotgun (WGS) entry which is preliminary data.</text>
</comment>
<evidence type="ECO:0000256" key="1">
    <source>
        <dbReference type="SAM" id="MobiDB-lite"/>
    </source>
</evidence>
<organism evidence="2 3">
    <name type="scientific">Vitis vinifera</name>
    <name type="common">Grape</name>
    <dbReference type="NCBI Taxonomy" id="29760"/>
    <lineage>
        <taxon>Eukaryota</taxon>
        <taxon>Viridiplantae</taxon>
        <taxon>Streptophyta</taxon>
        <taxon>Embryophyta</taxon>
        <taxon>Tracheophyta</taxon>
        <taxon>Spermatophyta</taxon>
        <taxon>Magnoliopsida</taxon>
        <taxon>eudicotyledons</taxon>
        <taxon>Gunneridae</taxon>
        <taxon>Pentapetalae</taxon>
        <taxon>rosids</taxon>
        <taxon>Vitales</taxon>
        <taxon>Vitaceae</taxon>
        <taxon>Viteae</taxon>
        <taxon>Vitis</taxon>
    </lineage>
</organism>
<proteinExistence type="predicted"/>
<protein>
    <submittedName>
        <fullName evidence="2">Uncharacterized protein</fullName>
    </submittedName>
</protein>
<evidence type="ECO:0000313" key="2">
    <source>
        <dbReference type="EMBL" id="RVW79452.1"/>
    </source>
</evidence>
<gene>
    <name evidence="2" type="ORF">CK203_056124</name>
</gene>